<evidence type="ECO:0000313" key="1">
    <source>
        <dbReference type="EMBL" id="MBC9796448.1"/>
    </source>
</evidence>
<keyword evidence="2" id="KW-1185">Reference proteome</keyword>
<dbReference type="Proteomes" id="UP000653730">
    <property type="component" value="Unassembled WGS sequence"/>
</dbReference>
<dbReference type="RefSeq" id="WP_187965589.1">
    <property type="nucleotide sequence ID" value="NZ_JACVDC010000027.1"/>
</dbReference>
<protein>
    <submittedName>
        <fullName evidence="1">Uncharacterized protein</fullName>
    </submittedName>
</protein>
<sequence length="159" mass="18720">MRKGILLILFLTLNQIGFSQEGKYFGEEYACTEISAINHYYWIDLKKDNTFEYHIFNHDDQLKCREVKGTWKVHNDTLYLTENKRKKFFYLISKDTIKSPNKDIFHKIMTGQDDEIVNKGIDDFGLGITELVKLEKVLDGKTGLTREVILEWSNKKSCR</sequence>
<dbReference type="AlphaFoldDB" id="A0A926Q2E8"/>
<reference evidence="1 2" key="1">
    <citation type="submission" date="2020-09" db="EMBL/GenBank/DDBJ databases">
        <title>Sinomicrobium weinanense sp. nov., a halophilic bacteria isolated from saline-alkali soil.</title>
        <authorList>
            <person name="Wu P."/>
            <person name="Ren H."/>
            <person name="Mei Y."/>
            <person name="Liang Y."/>
            <person name="Chen Z."/>
        </authorList>
    </citation>
    <scope>NUCLEOTIDE SEQUENCE [LARGE SCALE GENOMIC DNA]</scope>
    <source>
        <strain evidence="1 2">FJxs</strain>
    </source>
</reference>
<name>A0A926Q2E8_9FLAO</name>
<accession>A0A926Q2E8</accession>
<dbReference type="EMBL" id="JACVDC010000027">
    <property type="protein sequence ID" value="MBC9796448.1"/>
    <property type="molecule type" value="Genomic_DNA"/>
</dbReference>
<gene>
    <name evidence="1" type="ORF">IBL28_10735</name>
</gene>
<proteinExistence type="predicted"/>
<evidence type="ECO:0000313" key="2">
    <source>
        <dbReference type="Proteomes" id="UP000653730"/>
    </source>
</evidence>
<comment type="caution">
    <text evidence="1">The sequence shown here is derived from an EMBL/GenBank/DDBJ whole genome shotgun (WGS) entry which is preliminary data.</text>
</comment>
<organism evidence="1 2">
    <name type="scientific">Sinomicrobium weinanense</name>
    <dbReference type="NCBI Taxonomy" id="2842200"/>
    <lineage>
        <taxon>Bacteria</taxon>
        <taxon>Pseudomonadati</taxon>
        <taxon>Bacteroidota</taxon>
        <taxon>Flavobacteriia</taxon>
        <taxon>Flavobacteriales</taxon>
        <taxon>Flavobacteriaceae</taxon>
        <taxon>Sinomicrobium</taxon>
    </lineage>
</organism>